<evidence type="ECO:0000313" key="2">
    <source>
        <dbReference type="EMBL" id="ANZ75738.1"/>
    </source>
</evidence>
<name>A0A1B2JDA7_PICPA</name>
<proteinExistence type="predicted"/>
<protein>
    <submittedName>
        <fullName evidence="2">BA75_03331T0</fullName>
    </submittedName>
</protein>
<sequence>MFETSFFNSSPTTKLSTSAPELGLRQLNNKSGEKPSHRAARYITSDVREFPRMWACGHHIKFLVNSDLGVSEVQNQSLNDSNKSVSCLRFTLVLVVLLDMDFRPKVS</sequence>
<reference evidence="2 3" key="1">
    <citation type="submission" date="2016-02" db="EMBL/GenBank/DDBJ databases">
        <title>Comparative genomic and transcriptomic foundation for Pichia pastoris.</title>
        <authorList>
            <person name="Love K.R."/>
            <person name="Shah K.A."/>
            <person name="Whittaker C.A."/>
            <person name="Wu J."/>
            <person name="Bartlett M.C."/>
            <person name="Ma D."/>
            <person name="Leeson R.L."/>
            <person name="Priest M."/>
            <person name="Young S.K."/>
            <person name="Love J.C."/>
        </authorList>
    </citation>
    <scope>NUCLEOTIDE SEQUENCE [LARGE SCALE GENOMIC DNA]</scope>
    <source>
        <strain evidence="2 3">ATCC 28485</strain>
    </source>
</reference>
<dbReference type="AlphaFoldDB" id="A0A1B2JDA7"/>
<dbReference type="Proteomes" id="UP000094565">
    <property type="component" value="Chromosome 2"/>
</dbReference>
<organism evidence="2 3">
    <name type="scientific">Komagataella pastoris</name>
    <name type="common">Yeast</name>
    <name type="synonym">Pichia pastoris</name>
    <dbReference type="NCBI Taxonomy" id="4922"/>
    <lineage>
        <taxon>Eukaryota</taxon>
        <taxon>Fungi</taxon>
        <taxon>Dikarya</taxon>
        <taxon>Ascomycota</taxon>
        <taxon>Saccharomycotina</taxon>
        <taxon>Pichiomycetes</taxon>
        <taxon>Pichiales</taxon>
        <taxon>Pichiaceae</taxon>
        <taxon>Komagataella</taxon>
    </lineage>
</organism>
<accession>A0A1B2JDA7</accession>
<feature type="compositionally biased region" description="Polar residues" evidence="1">
    <location>
        <begin position="1"/>
        <end position="19"/>
    </location>
</feature>
<feature type="region of interest" description="Disordered" evidence="1">
    <location>
        <begin position="1"/>
        <end position="38"/>
    </location>
</feature>
<evidence type="ECO:0000313" key="3">
    <source>
        <dbReference type="Proteomes" id="UP000094565"/>
    </source>
</evidence>
<dbReference type="EMBL" id="CP014585">
    <property type="protein sequence ID" value="ANZ75738.1"/>
    <property type="molecule type" value="Genomic_DNA"/>
</dbReference>
<keyword evidence="3" id="KW-1185">Reference proteome</keyword>
<gene>
    <name evidence="2" type="ORF">ATY40_BA7503331</name>
</gene>
<evidence type="ECO:0000256" key="1">
    <source>
        <dbReference type="SAM" id="MobiDB-lite"/>
    </source>
</evidence>